<reference evidence="2" key="1">
    <citation type="submission" date="2016-10" db="EMBL/GenBank/DDBJ databases">
        <title>Sequence of Gallionella enrichment culture.</title>
        <authorList>
            <person name="Poehlein A."/>
            <person name="Muehling M."/>
            <person name="Daniel R."/>
        </authorList>
    </citation>
    <scope>NUCLEOTIDE SEQUENCE</scope>
</reference>
<proteinExistence type="predicted"/>
<evidence type="ECO:0000313" key="2">
    <source>
        <dbReference type="EMBL" id="OIQ76597.1"/>
    </source>
</evidence>
<name>A0A1J5QKQ0_9ZZZZ</name>
<dbReference type="EMBL" id="MLJW01001824">
    <property type="protein sequence ID" value="OIQ76597.1"/>
    <property type="molecule type" value="Genomic_DNA"/>
</dbReference>
<comment type="caution">
    <text evidence="2">The sequence shown here is derived from an EMBL/GenBank/DDBJ whole genome shotgun (WGS) entry which is preliminary data.</text>
</comment>
<sequence>MTSAPSGPGRGAHTVRARGLEQHPHERLTLDPGAWMPLASAHHDRADALTAGHRARRGTGTRHPIDDFLYDYYGTKPSLLRRWHPGPGVVLAPSPDGPAQHGTWRWYTTDRDGSVGLDVDAFLADRGDTVHYVRTLLAATASRPARTACFGLHEWAMVYHQDDALRRHSLPLRLGRAGTDAVVDSHLIRCSHIDAYRFFTPDAVPLNRVVLTRQNQVEHEQPGCLHANMDLFKWASKLGPAVPGDLLLDCFELARDVRTLDMQASPYDVSSLGEEAVAIETPQGKDVYVARQRQLAERAALLRERLIGTGRELEATT</sequence>
<evidence type="ECO:0000256" key="1">
    <source>
        <dbReference type="SAM" id="MobiDB-lite"/>
    </source>
</evidence>
<organism evidence="2">
    <name type="scientific">mine drainage metagenome</name>
    <dbReference type="NCBI Taxonomy" id="410659"/>
    <lineage>
        <taxon>unclassified sequences</taxon>
        <taxon>metagenomes</taxon>
        <taxon>ecological metagenomes</taxon>
    </lineage>
</organism>
<dbReference type="AlphaFoldDB" id="A0A1J5QKQ0"/>
<accession>A0A1J5QKQ0</accession>
<gene>
    <name evidence="2" type="ORF">GALL_417200</name>
</gene>
<protein>
    <recommendedName>
        <fullName evidence="3">3-methyladenine DNA glycosylase</fullName>
    </recommendedName>
</protein>
<evidence type="ECO:0008006" key="3">
    <source>
        <dbReference type="Google" id="ProtNLM"/>
    </source>
</evidence>
<feature type="region of interest" description="Disordered" evidence="1">
    <location>
        <begin position="1"/>
        <end position="24"/>
    </location>
</feature>